<organism evidence="2 3">
    <name type="scientific">Nitzschia inconspicua</name>
    <dbReference type="NCBI Taxonomy" id="303405"/>
    <lineage>
        <taxon>Eukaryota</taxon>
        <taxon>Sar</taxon>
        <taxon>Stramenopiles</taxon>
        <taxon>Ochrophyta</taxon>
        <taxon>Bacillariophyta</taxon>
        <taxon>Bacillariophyceae</taxon>
        <taxon>Bacillariophycidae</taxon>
        <taxon>Bacillariales</taxon>
        <taxon>Bacillariaceae</taxon>
        <taxon>Nitzschia</taxon>
    </lineage>
</organism>
<protein>
    <submittedName>
        <fullName evidence="2">Uncharacterized protein</fullName>
    </submittedName>
</protein>
<dbReference type="AlphaFoldDB" id="A0A9K3KVD6"/>
<reference evidence="2" key="2">
    <citation type="submission" date="2021-04" db="EMBL/GenBank/DDBJ databases">
        <authorList>
            <person name="Podell S."/>
        </authorList>
    </citation>
    <scope>NUCLEOTIDE SEQUENCE</scope>
    <source>
        <strain evidence="2">Hildebrandi</strain>
    </source>
</reference>
<feature type="region of interest" description="Disordered" evidence="1">
    <location>
        <begin position="56"/>
        <end position="93"/>
    </location>
</feature>
<name>A0A9K3KVD6_9STRA</name>
<gene>
    <name evidence="2" type="ORF">IV203_009692</name>
</gene>
<proteinExistence type="predicted"/>
<dbReference type="Proteomes" id="UP000693970">
    <property type="component" value="Unassembled WGS sequence"/>
</dbReference>
<sequence length="150" mass="16561">MDNNIRINQYDSMSSTGPETPSPGSPAWSLEHSGVCKEKWAARCYQRTALGISPRISEPLAEELLGPDHPPEEDNGMSPEEDDDASMRYCGYGDDDVSVGEEEVSVGERACGVVGEEASHREPKRGYKANPYVHKIDAHELCNSCKIRMF</sequence>
<evidence type="ECO:0000256" key="1">
    <source>
        <dbReference type="SAM" id="MobiDB-lite"/>
    </source>
</evidence>
<feature type="region of interest" description="Disordered" evidence="1">
    <location>
        <begin position="1"/>
        <end position="30"/>
    </location>
</feature>
<comment type="caution">
    <text evidence="2">The sequence shown here is derived from an EMBL/GenBank/DDBJ whole genome shotgun (WGS) entry which is preliminary data.</text>
</comment>
<dbReference type="EMBL" id="JAGRRH010000018">
    <property type="protein sequence ID" value="KAG7350332.1"/>
    <property type="molecule type" value="Genomic_DNA"/>
</dbReference>
<feature type="compositionally biased region" description="Polar residues" evidence="1">
    <location>
        <begin position="1"/>
        <end position="13"/>
    </location>
</feature>
<reference evidence="2" key="1">
    <citation type="journal article" date="2021" name="Sci. Rep.">
        <title>Diploid genomic architecture of Nitzschia inconspicua, an elite biomass production diatom.</title>
        <authorList>
            <person name="Oliver A."/>
            <person name="Podell S."/>
            <person name="Pinowska A."/>
            <person name="Traller J.C."/>
            <person name="Smith S.R."/>
            <person name="McClure R."/>
            <person name="Beliaev A."/>
            <person name="Bohutskyi P."/>
            <person name="Hill E.A."/>
            <person name="Rabines A."/>
            <person name="Zheng H."/>
            <person name="Allen L.Z."/>
            <person name="Kuo A."/>
            <person name="Grigoriev I.V."/>
            <person name="Allen A.E."/>
            <person name="Hazlebeck D."/>
            <person name="Allen E.E."/>
        </authorList>
    </citation>
    <scope>NUCLEOTIDE SEQUENCE</scope>
    <source>
        <strain evidence="2">Hildebrandi</strain>
    </source>
</reference>
<accession>A0A9K3KVD6</accession>
<keyword evidence="3" id="KW-1185">Reference proteome</keyword>
<evidence type="ECO:0000313" key="2">
    <source>
        <dbReference type="EMBL" id="KAG7350332.1"/>
    </source>
</evidence>
<evidence type="ECO:0000313" key="3">
    <source>
        <dbReference type="Proteomes" id="UP000693970"/>
    </source>
</evidence>
<feature type="compositionally biased region" description="Acidic residues" evidence="1">
    <location>
        <begin position="71"/>
        <end position="84"/>
    </location>
</feature>